<dbReference type="RefSeq" id="WP_375520217.1">
    <property type="nucleotide sequence ID" value="NZ_JBHIRY010000009.1"/>
</dbReference>
<evidence type="ECO:0000256" key="7">
    <source>
        <dbReference type="ARBA" id="ARBA00023136"/>
    </source>
</evidence>
<name>A0ABV5C0X9_9BACL</name>
<dbReference type="Pfam" id="PF04647">
    <property type="entry name" value="AgrB"/>
    <property type="match status" value="1"/>
</dbReference>
<dbReference type="Proteomes" id="UP001580430">
    <property type="component" value="Unassembled WGS sequence"/>
</dbReference>
<accession>A0ABV5C0X9</accession>
<evidence type="ECO:0000256" key="5">
    <source>
        <dbReference type="ARBA" id="ARBA00022801"/>
    </source>
</evidence>
<keyword evidence="3" id="KW-0645">Protease</keyword>
<reference evidence="9 10" key="1">
    <citation type="submission" date="2024-09" db="EMBL/GenBank/DDBJ databases">
        <title>Paenibacillus zeirhizospherea sp. nov., isolated from surface of the maize (Zea mays) roots in a horticulture field, Hungary.</title>
        <authorList>
            <person name="Marton D."/>
            <person name="Farkas M."/>
            <person name="Bedics A."/>
            <person name="Toth E."/>
            <person name="Tancsics A."/>
            <person name="Boka K."/>
            <person name="Marati G."/>
            <person name="Kriszt B."/>
            <person name="Cserhati M."/>
        </authorList>
    </citation>
    <scope>NUCLEOTIDE SEQUENCE [LARGE SCALE GENOMIC DNA]</scope>
    <source>
        <strain evidence="9 10">JCM 18446</strain>
    </source>
</reference>
<sequence length="162" mass="17766">MAVHIKNTVPDHPSSVVVLKYGISILINTLSTIFITLFISSLLGTTIDALIAMISFAFLRQLTGGIHIKSSGLCIVVSSAMLILIPLLQVDSKFIIPMSIVSIVLIILYAPSRVERQTRIPKEKYYLLRIAGVLLIVINLFLSSTIVAISFCIQSLTLIGRR</sequence>
<keyword evidence="5" id="KW-0378">Hydrolase</keyword>
<feature type="transmembrane region" description="Helical" evidence="8">
    <location>
        <begin position="33"/>
        <end position="59"/>
    </location>
</feature>
<gene>
    <name evidence="9" type="ORF">ACE5LO_11785</name>
</gene>
<comment type="caution">
    <text evidence="9">The sequence shown here is derived from an EMBL/GenBank/DDBJ whole genome shotgun (WGS) entry which is preliminary data.</text>
</comment>
<keyword evidence="7 8" id="KW-0472">Membrane</keyword>
<evidence type="ECO:0000313" key="9">
    <source>
        <dbReference type="EMBL" id="MFB5761071.1"/>
    </source>
</evidence>
<feature type="transmembrane region" description="Helical" evidence="8">
    <location>
        <begin position="126"/>
        <end position="159"/>
    </location>
</feature>
<evidence type="ECO:0000256" key="2">
    <source>
        <dbReference type="ARBA" id="ARBA00022654"/>
    </source>
</evidence>
<evidence type="ECO:0000313" key="10">
    <source>
        <dbReference type="Proteomes" id="UP001580430"/>
    </source>
</evidence>
<dbReference type="InterPro" id="IPR006741">
    <property type="entry name" value="AgrB"/>
</dbReference>
<dbReference type="EMBL" id="JBHIRY010000009">
    <property type="protein sequence ID" value="MFB5761071.1"/>
    <property type="molecule type" value="Genomic_DNA"/>
</dbReference>
<dbReference type="SMART" id="SM00793">
    <property type="entry name" value="AgrB"/>
    <property type="match status" value="1"/>
</dbReference>
<keyword evidence="2" id="KW-0673">Quorum sensing</keyword>
<feature type="transmembrane region" description="Helical" evidence="8">
    <location>
        <begin position="71"/>
        <end position="88"/>
    </location>
</feature>
<organism evidence="9 10">
    <name type="scientific">Paenibacillus medicaginis</name>
    <dbReference type="NCBI Taxonomy" id="1470560"/>
    <lineage>
        <taxon>Bacteria</taxon>
        <taxon>Bacillati</taxon>
        <taxon>Bacillota</taxon>
        <taxon>Bacilli</taxon>
        <taxon>Bacillales</taxon>
        <taxon>Paenibacillaceae</taxon>
        <taxon>Paenibacillus</taxon>
    </lineage>
</organism>
<keyword evidence="4 8" id="KW-0812">Transmembrane</keyword>
<evidence type="ECO:0000256" key="6">
    <source>
        <dbReference type="ARBA" id="ARBA00022989"/>
    </source>
</evidence>
<keyword evidence="1" id="KW-1003">Cell membrane</keyword>
<evidence type="ECO:0000256" key="3">
    <source>
        <dbReference type="ARBA" id="ARBA00022670"/>
    </source>
</evidence>
<protein>
    <submittedName>
        <fullName evidence="9">Accessory gene regulator ArgB-like protein</fullName>
    </submittedName>
</protein>
<evidence type="ECO:0000256" key="4">
    <source>
        <dbReference type="ARBA" id="ARBA00022692"/>
    </source>
</evidence>
<evidence type="ECO:0000256" key="1">
    <source>
        <dbReference type="ARBA" id="ARBA00022475"/>
    </source>
</evidence>
<evidence type="ECO:0000256" key="8">
    <source>
        <dbReference type="SAM" id="Phobius"/>
    </source>
</evidence>
<feature type="transmembrane region" description="Helical" evidence="8">
    <location>
        <begin position="94"/>
        <end position="114"/>
    </location>
</feature>
<keyword evidence="6 8" id="KW-1133">Transmembrane helix</keyword>
<keyword evidence="10" id="KW-1185">Reference proteome</keyword>
<proteinExistence type="predicted"/>